<evidence type="ECO:0000313" key="6">
    <source>
        <dbReference type="EMBL" id="SFG77965.1"/>
    </source>
</evidence>
<organism evidence="6 7">
    <name type="scientific">Corynebacterium spheniscorum</name>
    <dbReference type="NCBI Taxonomy" id="185761"/>
    <lineage>
        <taxon>Bacteria</taxon>
        <taxon>Bacillati</taxon>
        <taxon>Actinomycetota</taxon>
        <taxon>Actinomycetes</taxon>
        <taxon>Mycobacteriales</taxon>
        <taxon>Corynebacteriaceae</taxon>
        <taxon>Corynebacterium</taxon>
    </lineage>
</organism>
<keyword evidence="3 6" id="KW-0067">ATP-binding</keyword>
<evidence type="ECO:0000256" key="2">
    <source>
        <dbReference type="ARBA" id="ARBA00022741"/>
    </source>
</evidence>
<feature type="region of interest" description="Disordered" evidence="4">
    <location>
        <begin position="1"/>
        <end position="21"/>
    </location>
</feature>
<reference evidence="6 7" key="1">
    <citation type="submission" date="2016-10" db="EMBL/GenBank/DDBJ databases">
        <authorList>
            <person name="de Groot N.N."/>
        </authorList>
    </citation>
    <scope>NUCLEOTIDE SEQUENCE [LARGE SCALE GENOMIC DNA]</scope>
    <source>
        <strain>J11</strain>
        <strain evidence="7">PG 39</strain>
    </source>
</reference>
<dbReference type="PROSITE" id="PS00211">
    <property type="entry name" value="ABC_TRANSPORTER_1"/>
    <property type="match status" value="1"/>
</dbReference>
<dbReference type="SUPFAM" id="SSF52540">
    <property type="entry name" value="P-loop containing nucleoside triphosphate hydrolases"/>
    <property type="match status" value="1"/>
</dbReference>
<evidence type="ECO:0000256" key="3">
    <source>
        <dbReference type="ARBA" id="ARBA00022840"/>
    </source>
</evidence>
<evidence type="ECO:0000256" key="4">
    <source>
        <dbReference type="SAM" id="MobiDB-lite"/>
    </source>
</evidence>
<keyword evidence="2" id="KW-0547">Nucleotide-binding</keyword>
<protein>
    <submittedName>
        <fullName evidence="6">Putative ABC transport system ATP-binding protein</fullName>
    </submittedName>
</protein>
<dbReference type="CDD" id="cd03255">
    <property type="entry name" value="ABC_MJ0796_LolCDE_FtsE"/>
    <property type="match status" value="1"/>
</dbReference>
<dbReference type="AlphaFoldDB" id="A0A1I2ULG2"/>
<dbReference type="GO" id="GO:0005886">
    <property type="term" value="C:plasma membrane"/>
    <property type="evidence" value="ECO:0007669"/>
    <property type="project" value="TreeGrafter"/>
</dbReference>
<evidence type="ECO:0000313" key="7">
    <source>
        <dbReference type="Proteomes" id="UP000199065"/>
    </source>
</evidence>
<dbReference type="EMBL" id="FOPJ01000014">
    <property type="protein sequence ID" value="SFG77965.1"/>
    <property type="molecule type" value="Genomic_DNA"/>
</dbReference>
<dbReference type="PROSITE" id="PS50893">
    <property type="entry name" value="ABC_TRANSPORTER_2"/>
    <property type="match status" value="1"/>
</dbReference>
<dbReference type="InterPro" id="IPR015854">
    <property type="entry name" value="ABC_transpr_LolD-like"/>
</dbReference>
<dbReference type="Pfam" id="PF00005">
    <property type="entry name" value="ABC_tran"/>
    <property type="match status" value="1"/>
</dbReference>
<dbReference type="GO" id="GO:0016887">
    <property type="term" value="F:ATP hydrolysis activity"/>
    <property type="evidence" value="ECO:0007669"/>
    <property type="project" value="InterPro"/>
</dbReference>
<dbReference type="GO" id="GO:0005524">
    <property type="term" value="F:ATP binding"/>
    <property type="evidence" value="ECO:0007669"/>
    <property type="project" value="UniProtKB-KW"/>
</dbReference>
<dbReference type="InterPro" id="IPR017871">
    <property type="entry name" value="ABC_transporter-like_CS"/>
</dbReference>
<dbReference type="InterPro" id="IPR003593">
    <property type="entry name" value="AAA+_ATPase"/>
</dbReference>
<dbReference type="InterPro" id="IPR003439">
    <property type="entry name" value="ABC_transporter-like_ATP-bd"/>
</dbReference>
<gene>
    <name evidence="6" type="ORF">SAMN05660282_01935</name>
</gene>
<sequence length="252" mass="26877">MLKTTMTTTLGTHSPTAGAQETEALVEVRDIHMSYRDGQETRSVLKDVSLAVHAGELCMLTGESGSGKSTLLAIMAGLTEATSGEVLVASENLSAMSEAERSALRLSQMGIIFQQPNLLSALNAREQLLMMDHLRGLRGKALKARAAHADELLAKVGLAGLGDRRMGELSGGQRQRVGIARALMNDPVLLLADEPTSALDRALSDEVMELLARLTREINCASVVITHDQNQVGVADRVLSLVDGEIFPGSSY</sequence>
<accession>A0A1I2ULG2</accession>
<dbReference type="InterPro" id="IPR017911">
    <property type="entry name" value="MacB-like_ATP-bd"/>
</dbReference>
<feature type="compositionally biased region" description="Low complexity" evidence="4">
    <location>
        <begin position="1"/>
        <end position="16"/>
    </location>
</feature>
<keyword evidence="7" id="KW-1185">Reference proteome</keyword>
<keyword evidence="1" id="KW-0813">Transport</keyword>
<proteinExistence type="predicted"/>
<evidence type="ECO:0000256" key="1">
    <source>
        <dbReference type="ARBA" id="ARBA00022448"/>
    </source>
</evidence>
<dbReference type="STRING" id="185761.SAMN05660282_01935"/>
<dbReference type="SMART" id="SM00382">
    <property type="entry name" value="AAA"/>
    <property type="match status" value="1"/>
</dbReference>
<feature type="domain" description="ABC transporter" evidence="5">
    <location>
        <begin position="26"/>
        <end position="252"/>
    </location>
</feature>
<dbReference type="Gene3D" id="3.40.50.300">
    <property type="entry name" value="P-loop containing nucleotide triphosphate hydrolases"/>
    <property type="match status" value="1"/>
</dbReference>
<evidence type="ECO:0000259" key="5">
    <source>
        <dbReference type="PROSITE" id="PS50893"/>
    </source>
</evidence>
<dbReference type="InterPro" id="IPR027417">
    <property type="entry name" value="P-loop_NTPase"/>
</dbReference>
<dbReference type="PANTHER" id="PTHR24220">
    <property type="entry name" value="IMPORT ATP-BINDING PROTEIN"/>
    <property type="match status" value="1"/>
</dbReference>
<dbReference type="Proteomes" id="UP000199065">
    <property type="component" value="Unassembled WGS sequence"/>
</dbReference>
<dbReference type="GO" id="GO:0022857">
    <property type="term" value="F:transmembrane transporter activity"/>
    <property type="evidence" value="ECO:0007669"/>
    <property type="project" value="TreeGrafter"/>
</dbReference>
<name>A0A1I2ULG2_9CORY</name>